<reference evidence="3" key="1">
    <citation type="submission" date="2017-05" db="EMBL/GenBank/DDBJ databases">
        <title>Physiological properties and genetic analysis related to exopolysaccharide production of fresh-water unicellular cyanobacterium Aphanothece sacrum, Suizenji Nori, that has been cultured as a food source in Japan.</title>
        <authorList>
            <person name="Kanesaki Y."/>
            <person name="Yoshikawa S."/>
            <person name="Ohki K."/>
        </authorList>
    </citation>
    <scope>NUCLEOTIDE SEQUENCE [LARGE SCALE GENOMIC DNA]</scope>
    <source>
        <strain evidence="3">FPU1</strain>
    </source>
</reference>
<dbReference type="OrthoDB" id="461957at2"/>
<sequence length="154" mass="17626">MIIFLDTSILGKLSNPNPNPDAIQCQIWFERLLARGVYFASSELCFYELKRSLILSVKRGNSSEGLKKANNLRQFINVLQIDEDVADLAAEIWSISRLQGTPTADEKLLDIDIIIAAHWQLLTEKFPGRYVVVSTTNVKHLRLFTEAEEWQNIY</sequence>
<name>A0A401IEM9_APHSA</name>
<proteinExistence type="predicted"/>
<dbReference type="SUPFAM" id="SSF88723">
    <property type="entry name" value="PIN domain-like"/>
    <property type="match status" value="1"/>
</dbReference>
<accession>A0A401IEM9</accession>
<dbReference type="InterPro" id="IPR002716">
    <property type="entry name" value="PIN_dom"/>
</dbReference>
<evidence type="ECO:0000259" key="1">
    <source>
        <dbReference type="Pfam" id="PF01850"/>
    </source>
</evidence>
<comment type="caution">
    <text evidence="2">The sequence shown here is derived from an EMBL/GenBank/DDBJ whole genome shotgun (WGS) entry which is preliminary data.</text>
</comment>
<dbReference type="RefSeq" id="WP_124975796.1">
    <property type="nucleotide sequence ID" value="NZ_BDQK01000004.1"/>
</dbReference>
<dbReference type="EMBL" id="BDQK01000004">
    <property type="protein sequence ID" value="GBF79728.1"/>
    <property type="molecule type" value="Genomic_DNA"/>
</dbReference>
<dbReference type="AlphaFoldDB" id="A0A401IEM9"/>
<dbReference type="InterPro" id="IPR029060">
    <property type="entry name" value="PIN-like_dom_sf"/>
</dbReference>
<keyword evidence="3" id="KW-1185">Reference proteome</keyword>
<organism evidence="2 3">
    <name type="scientific">Aphanothece sacrum FPU1</name>
    <dbReference type="NCBI Taxonomy" id="1920663"/>
    <lineage>
        <taxon>Bacteria</taxon>
        <taxon>Bacillati</taxon>
        <taxon>Cyanobacteriota</taxon>
        <taxon>Cyanophyceae</taxon>
        <taxon>Oscillatoriophycideae</taxon>
        <taxon>Chroococcales</taxon>
        <taxon>Aphanothecaceae</taxon>
        <taxon>Aphanothece</taxon>
    </lineage>
</organism>
<dbReference type="Gene3D" id="3.40.50.1010">
    <property type="entry name" value="5'-nuclease"/>
    <property type="match status" value="1"/>
</dbReference>
<gene>
    <name evidence="2" type="ORF">AsFPU1_1127</name>
</gene>
<dbReference type="Pfam" id="PF01850">
    <property type="entry name" value="PIN"/>
    <property type="match status" value="1"/>
</dbReference>
<evidence type="ECO:0000313" key="2">
    <source>
        <dbReference type="EMBL" id="GBF79728.1"/>
    </source>
</evidence>
<feature type="domain" description="PIN" evidence="1">
    <location>
        <begin position="3"/>
        <end position="119"/>
    </location>
</feature>
<evidence type="ECO:0000313" key="3">
    <source>
        <dbReference type="Proteomes" id="UP000287247"/>
    </source>
</evidence>
<dbReference type="Proteomes" id="UP000287247">
    <property type="component" value="Unassembled WGS sequence"/>
</dbReference>
<protein>
    <submittedName>
        <fullName evidence="2">PIN domain protein</fullName>
    </submittedName>
</protein>